<dbReference type="Proteomes" id="UP000034302">
    <property type="component" value="Unassembled WGS sequence"/>
</dbReference>
<dbReference type="EMBL" id="LBOV01000020">
    <property type="protein sequence ID" value="KKP43154.1"/>
    <property type="molecule type" value="Genomic_DNA"/>
</dbReference>
<feature type="non-terminal residue" evidence="1">
    <location>
        <position position="1"/>
    </location>
</feature>
<dbReference type="AlphaFoldDB" id="A0A0F9ZGP6"/>
<accession>A0A0F9ZGP6</accession>
<name>A0A0F9ZGP6_9BACT</name>
<protein>
    <submittedName>
        <fullName evidence="1">Glycosyl transferase family 2</fullName>
    </submittedName>
</protein>
<comment type="caution">
    <text evidence="1">The sequence shown here is derived from an EMBL/GenBank/DDBJ whole genome shotgun (WGS) entry which is preliminary data.</text>
</comment>
<evidence type="ECO:0000313" key="1">
    <source>
        <dbReference type="EMBL" id="KKP43154.1"/>
    </source>
</evidence>
<evidence type="ECO:0000313" key="2">
    <source>
        <dbReference type="Proteomes" id="UP000034302"/>
    </source>
</evidence>
<proteinExistence type="predicted"/>
<sequence length="60" mass="7378">TPYAELIHYESVTRFNTKERLERDESNALKLRKKWNKYMNNDPFYNVNLSIDHEDFRITI</sequence>
<dbReference type="GO" id="GO:0016740">
    <property type="term" value="F:transferase activity"/>
    <property type="evidence" value="ECO:0007669"/>
    <property type="project" value="UniProtKB-KW"/>
</dbReference>
<reference evidence="1 2" key="1">
    <citation type="journal article" date="2015" name="Nature">
        <title>rRNA introns, odd ribosomes, and small enigmatic genomes across a large radiation of phyla.</title>
        <authorList>
            <person name="Brown C.T."/>
            <person name="Hug L.A."/>
            <person name="Thomas B.C."/>
            <person name="Sharon I."/>
            <person name="Castelle C.J."/>
            <person name="Singh A."/>
            <person name="Wilkins M.J."/>
            <person name="Williams K.H."/>
            <person name="Banfield J.F."/>
        </authorList>
    </citation>
    <scope>NUCLEOTIDE SEQUENCE [LARGE SCALE GENOMIC DNA]</scope>
</reference>
<organism evidence="1 2">
    <name type="scientific">candidate division WS6 bacterium GW2011_GWC1_33_20</name>
    <dbReference type="NCBI Taxonomy" id="1619089"/>
    <lineage>
        <taxon>Bacteria</taxon>
        <taxon>Candidatus Dojkabacteria</taxon>
    </lineage>
</organism>
<gene>
    <name evidence="1" type="ORF">UR34_C0020G0013</name>
</gene>
<keyword evidence="1" id="KW-0808">Transferase</keyword>